<evidence type="ECO:0000313" key="9">
    <source>
        <dbReference type="EMBL" id="NES30476.1"/>
    </source>
</evidence>
<dbReference type="RefSeq" id="WP_154225874.1">
    <property type="nucleotide sequence ID" value="NZ_CP045309.1"/>
</dbReference>
<organism evidence="9 12">
    <name type="scientific">Micromonospora terminaliae</name>
    <dbReference type="NCBI Taxonomy" id="1914461"/>
    <lineage>
        <taxon>Bacteria</taxon>
        <taxon>Bacillati</taxon>
        <taxon>Actinomycetota</taxon>
        <taxon>Actinomycetes</taxon>
        <taxon>Micromonosporales</taxon>
        <taxon>Micromonosporaceae</taxon>
        <taxon>Micromonospora</taxon>
    </lineage>
</organism>
<feature type="transmembrane region" description="Helical" evidence="8">
    <location>
        <begin position="192"/>
        <end position="210"/>
    </location>
</feature>
<keyword evidence="4" id="KW-1003">Cell membrane</keyword>
<sequence length="232" mass="25032">MTGPLGWLLDAQVHVAGSPVLVREIVGNVFGLASALLGLRRVVWAWPVGMIGNALLFTVFLGGVFATPQAHDLYGQAGRQVFFFAVSVYGWWRWSRNRRSGGGEQPAVVPRWATWRERLGLLAAAAVGTAAAYPVLAVLGSWGPLPDAWILVGSLLATYGMARGWVEFWLIWIAVDAVGVPLLLQGGFYPSAAMYLVYGGFCAAGLYAWWRTSRATPPARTPIPPTYSEAVA</sequence>
<dbReference type="EMBL" id="JAAHBZ010000011">
    <property type="protein sequence ID" value="NES30476.1"/>
    <property type="molecule type" value="Genomic_DNA"/>
</dbReference>
<comment type="subcellular location">
    <subcellularLocation>
        <location evidence="1">Cell membrane</location>
        <topology evidence="1">Multi-pass membrane protein</topology>
    </subcellularLocation>
</comment>
<dbReference type="EMBL" id="CP045309">
    <property type="protein sequence ID" value="QGL46517.1"/>
    <property type="molecule type" value="Genomic_DNA"/>
</dbReference>
<dbReference type="Proteomes" id="UP000477779">
    <property type="component" value="Unassembled WGS sequence"/>
</dbReference>
<dbReference type="AlphaFoldDB" id="A0AAJ2ZIR9"/>
<feature type="transmembrane region" description="Helical" evidence="8">
    <location>
        <begin position="145"/>
        <end position="162"/>
    </location>
</feature>
<protein>
    <submittedName>
        <fullName evidence="9">Nicotinamide mononucleotide transporter</fullName>
    </submittedName>
    <submittedName>
        <fullName evidence="10">Nicotinamide riboside transporter PnuC</fullName>
    </submittedName>
</protein>
<gene>
    <name evidence="9" type="ORF">G3561_23340</name>
    <name evidence="10" type="ORF">GCE86_05250</name>
</gene>
<keyword evidence="11" id="KW-1185">Reference proteome</keyword>
<reference evidence="10 11" key="1">
    <citation type="submission" date="2019-10" db="EMBL/GenBank/DDBJ databases">
        <title>Genome Sequence of Micromonospora terminaliae DSM 101760.</title>
        <authorList>
            <person name="Guo L."/>
        </authorList>
    </citation>
    <scope>NUCLEOTIDE SEQUENCE [LARGE SCALE GENOMIC DNA]</scope>
    <source>
        <strain evidence="10 11">DSM 101760</strain>
    </source>
</reference>
<dbReference type="Pfam" id="PF04973">
    <property type="entry name" value="NMN_transporter"/>
    <property type="match status" value="1"/>
</dbReference>
<evidence type="ECO:0000313" key="10">
    <source>
        <dbReference type="EMBL" id="QGL46517.1"/>
    </source>
</evidence>
<accession>A0AAJ2ZIR9</accession>
<evidence type="ECO:0000313" key="11">
    <source>
        <dbReference type="Proteomes" id="UP000402241"/>
    </source>
</evidence>
<name>A0AAJ2ZIR9_9ACTN</name>
<dbReference type="Proteomes" id="UP000402241">
    <property type="component" value="Chromosome"/>
</dbReference>
<evidence type="ECO:0000256" key="6">
    <source>
        <dbReference type="ARBA" id="ARBA00022989"/>
    </source>
</evidence>
<dbReference type="GO" id="GO:0005886">
    <property type="term" value="C:plasma membrane"/>
    <property type="evidence" value="ECO:0007669"/>
    <property type="project" value="UniProtKB-SubCell"/>
</dbReference>
<proteinExistence type="inferred from homology"/>
<keyword evidence="6 8" id="KW-1133">Transmembrane helix</keyword>
<keyword evidence="3" id="KW-0813">Transport</keyword>
<dbReference type="InterPro" id="IPR006419">
    <property type="entry name" value="NMN_transpt_PnuC"/>
</dbReference>
<feature type="transmembrane region" description="Helical" evidence="8">
    <location>
        <begin position="46"/>
        <end position="67"/>
    </location>
</feature>
<evidence type="ECO:0000256" key="2">
    <source>
        <dbReference type="ARBA" id="ARBA00006669"/>
    </source>
</evidence>
<reference evidence="9 12" key="2">
    <citation type="submission" date="2020-02" db="EMBL/GenBank/DDBJ databases">
        <title>WGS of Micromonospora spp. isolated from hot spring.</title>
        <authorList>
            <person name="Thawai C."/>
        </authorList>
    </citation>
    <scope>NUCLEOTIDE SEQUENCE [LARGE SCALE GENOMIC DNA]</scope>
    <source>
        <strain evidence="9 12">TMS7</strain>
    </source>
</reference>
<dbReference type="PANTHER" id="PTHR36122">
    <property type="entry name" value="NICOTINAMIDE RIBOSIDE TRANSPORTER PNUC"/>
    <property type="match status" value="1"/>
</dbReference>
<feature type="transmembrane region" description="Helical" evidence="8">
    <location>
        <begin position="20"/>
        <end position="39"/>
    </location>
</feature>
<evidence type="ECO:0000256" key="1">
    <source>
        <dbReference type="ARBA" id="ARBA00004651"/>
    </source>
</evidence>
<evidence type="ECO:0000313" key="12">
    <source>
        <dbReference type="Proteomes" id="UP000477779"/>
    </source>
</evidence>
<evidence type="ECO:0000256" key="5">
    <source>
        <dbReference type="ARBA" id="ARBA00022692"/>
    </source>
</evidence>
<comment type="similarity">
    <text evidence="2">Belongs to the nicotinamide ribonucleoside (NR) uptake permease (TC 4.B.1) family.</text>
</comment>
<evidence type="ECO:0000256" key="7">
    <source>
        <dbReference type="ARBA" id="ARBA00023136"/>
    </source>
</evidence>
<evidence type="ECO:0000256" key="4">
    <source>
        <dbReference type="ARBA" id="ARBA00022475"/>
    </source>
</evidence>
<dbReference type="PANTHER" id="PTHR36122:SF2">
    <property type="entry name" value="NICOTINAMIDE RIBOSIDE TRANSPORTER PNUC"/>
    <property type="match status" value="1"/>
</dbReference>
<dbReference type="GO" id="GO:0034257">
    <property type="term" value="F:nicotinamide riboside transmembrane transporter activity"/>
    <property type="evidence" value="ECO:0007669"/>
    <property type="project" value="InterPro"/>
</dbReference>
<evidence type="ECO:0000256" key="3">
    <source>
        <dbReference type="ARBA" id="ARBA00022448"/>
    </source>
</evidence>
<evidence type="ECO:0000256" key="8">
    <source>
        <dbReference type="SAM" id="Phobius"/>
    </source>
</evidence>
<dbReference type="NCBIfam" id="TIGR01528">
    <property type="entry name" value="NMN_trans_PnuC"/>
    <property type="match status" value="1"/>
</dbReference>
<feature type="transmembrane region" description="Helical" evidence="8">
    <location>
        <begin position="119"/>
        <end position="139"/>
    </location>
</feature>
<keyword evidence="5 8" id="KW-0812">Transmembrane</keyword>
<keyword evidence="7 8" id="KW-0472">Membrane</keyword>